<comment type="caution">
    <text evidence="3">The sequence shown here is derived from an EMBL/GenBank/DDBJ whole genome shotgun (WGS) entry which is preliminary data.</text>
</comment>
<feature type="transmembrane region" description="Helical" evidence="1">
    <location>
        <begin position="209"/>
        <end position="231"/>
    </location>
</feature>
<dbReference type="InterPro" id="IPR042150">
    <property type="entry name" value="MmRce1-like"/>
</dbReference>
<protein>
    <submittedName>
        <fullName evidence="3">CPBP family intramembrane metalloprotease</fullName>
    </submittedName>
</protein>
<proteinExistence type="predicted"/>
<organism evidence="3 4">
    <name type="scientific">Isachenkonia alkalipeptolytica</name>
    <dbReference type="NCBI Taxonomy" id="2565777"/>
    <lineage>
        <taxon>Bacteria</taxon>
        <taxon>Bacillati</taxon>
        <taxon>Bacillota</taxon>
        <taxon>Clostridia</taxon>
        <taxon>Eubacteriales</taxon>
        <taxon>Clostridiaceae</taxon>
        <taxon>Isachenkonia</taxon>
    </lineage>
</organism>
<evidence type="ECO:0000313" key="4">
    <source>
        <dbReference type="Proteomes" id="UP000449710"/>
    </source>
</evidence>
<sequence>MSKNTKRIVMFLAVTFGLMYLSHGLIALLLETTAMELEDFPLNILGIIGGGSPAFAALFMVYKMYSEEERKNYWNRAYLYKAHWFWWMVALLSPLVIGLGANLIYHGGWWNPDIQWSHIAAFPLTFGAMIFAGGAEELGWRGILQNSISKKVHPVVTGILIGIIWAIWHGPLFLIDVFAHYNYAFSTYFLFAIVYSLLLTLLVYKTRSILLAVLMHAGINAFGNLGFGIPMEVHEGVLVFLALLFIGFASALHFAEKSNIPVNCRPGDRGRSAIKVNMHSPKE</sequence>
<dbReference type="GO" id="GO:0004175">
    <property type="term" value="F:endopeptidase activity"/>
    <property type="evidence" value="ECO:0007669"/>
    <property type="project" value="UniProtKB-ARBA"/>
</dbReference>
<feature type="transmembrane region" description="Helical" evidence="1">
    <location>
        <begin position="116"/>
        <end position="135"/>
    </location>
</feature>
<feature type="transmembrane region" description="Helical" evidence="1">
    <location>
        <begin position="181"/>
        <end position="202"/>
    </location>
</feature>
<evidence type="ECO:0000256" key="1">
    <source>
        <dbReference type="SAM" id="Phobius"/>
    </source>
</evidence>
<keyword evidence="3" id="KW-0482">Metalloprotease</keyword>
<dbReference type="EMBL" id="SUMG01000006">
    <property type="protein sequence ID" value="NBG88188.1"/>
    <property type="molecule type" value="Genomic_DNA"/>
</dbReference>
<reference evidence="3 4" key="1">
    <citation type="submission" date="2019-04" db="EMBL/GenBank/DDBJ databases">
        <title>Isachenkonia alkalipeptolytica gen. nov. sp. nov. a new anaerobic, alkiliphilic organothrophic bacterium capable to reduce synthesized ferrihydrite isolated from a soda lake.</title>
        <authorList>
            <person name="Toshchakov S.V."/>
            <person name="Zavarzina D.G."/>
            <person name="Zhilina T.N."/>
            <person name="Kostrikina N.A."/>
            <person name="Kublanov I.V."/>
        </authorList>
    </citation>
    <scope>NUCLEOTIDE SEQUENCE [LARGE SCALE GENOMIC DNA]</scope>
    <source>
        <strain evidence="3 4">Z-1701</strain>
    </source>
</reference>
<feature type="transmembrane region" description="Helical" evidence="1">
    <location>
        <begin position="42"/>
        <end position="62"/>
    </location>
</feature>
<keyword evidence="3" id="KW-0645">Protease</keyword>
<name>A0AA43XJW7_9CLOT</name>
<dbReference type="PANTHER" id="PTHR35797:SF1">
    <property type="entry name" value="PROTEASE"/>
    <property type="match status" value="1"/>
</dbReference>
<gene>
    <name evidence="3" type="ORF">ISALK_06700</name>
</gene>
<feature type="transmembrane region" description="Helical" evidence="1">
    <location>
        <begin position="9"/>
        <end position="30"/>
    </location>
</feature>
<feature type="transmembrane region" description="Helical" evidence="1">
    <location>
        <begin position="155"/>
        <end position="175"/>
    </location>
</feature>
<feature type="transmembrane region" description="Helical" evidence="1">
    <location>
        <begin position="83"/>
        <end position="104"/>
    </location>
</feature>
<dbReference type="InterPro" id="IPR003675">
    <property type="entry name" value="Rce1/LyrA-like_dom"/>
</dbReference>
<feature type="domain" description="CAAX prenyl protease 2/Lysostaphin resistance protein A-like" evidence="2">
    <location>
        <begin position="122"/>
        <end position="222"/>
    </location>
</feature>
<feature type="transmembrane region" description="Helical" evidence="1">
    <location>
        <begin position="237"/>
        <end position="255"/>
    </location>
</feature>
<dbReference type="GO" id="GO:0008237">
    <property type="term" value="F:metallopeptidase activity"/>
    <property type="evidence" value="ECO:0007669"/>
    <property type="project" value="UniProtKB-KW"/>
</dbReference>
<evidence type="ECO:0000259" key="2">
    <source>
        <dbReference type="Pfam" id="PF02517"/>
    </source>
</evidence>
<keyword evidence="1" id="KW-0812">Transmembrane</keyword>
<dbReference type="Proteomes" id="UP000449710">
    <property type="component" value="Unassembled WGS sequence"/>
</dbReference>
<keyword evidence="1" id="KW-0472">Membrane</keyword>
<evidence type="ECO:0000313" key="3">
    <source>
        <dbReference type="EMBL" id="NBG88188.1"/>
    </source>
</evidence>
<dbReference type="AlphaFoldDB" id="A0AA43XJW7"/>
<keyword evidence="1" id="KW-1133">Transmembrane helix</keyword>
<dbReference type="Pfam" id="PF02517">
    <property type="entry name" value="Rce1-like"/>
    <property type="match status" value="1"/>
</dbReference>
<dbReference type="PANTHER" id="PTHR35797">
    <property type="entry name" value="PROTEASE-RELATED"/>
    <property type="match status" value="1"/>
</dbReference>
<dbReference type="GO" id="GO:0080120">
    <property type="term" value="P:CAAX-box protein maturation"/>
    <property type="evidence" value="ECO:0007669"/>
    <property type="project" value="UniProtKB-ARBA"/>
</dbReference>
<dbReference type="RefSeq" id="WP_160720467.1">
    <property type="nucleotide sequence ID" value="NZ_SUMG01000006.1"/>
</dbReference>
<accession>A0AA43XJW7</accession>
<keyword evidence="4" id="KW-1185">Reference proteome</keyword>
<keyword evidence="3" id="KW-0378">Hydrolase</keyword>